<sequence length="1136" mass="125136">MQQPNRWLSLFLLLCACYAPAAMAQTTYLLEGEDFQFKGGWQLDKVAGTQVSGNNLLRVLGSRVKASDAMTVIKIKTAGDYDVWVRTPDFPANNPGTRLFRVVVNENPLPKESGQHGREGYYWEKAGTARLDTGENVIGLKDTRGNFGRCDAIVFTTTITNPNQLSLDSLRRFKIKPVAVAYTPPPPAFAATDSVHLPEQAPVLGTISNEHIRLQFVEGTTAAGVQGIFARTAVRKNNQWINVEDGVEGNRILLLQATDPQLSFSNFYPSWNGTVAFGSFVSRGKTFRILAPESLMNPFLAGKLIACSPMHVLQKNTQELEVTYVTTDSQTVKGIWQLNTDARHLSVTLTYISKQAGYYSLVLAAFNGRKPDQVSHILLPPMFQYQRIPDNPVLLPSAMMQQPLAIVETQQGQEALALFVSATTAGLPLEWGLATSSPAGFGIKNERNEVQPVVLAPIPGLDNAKLTAGQTLTRTFAAGVLPAGWNEALEYISDSIYQVKDYRQQTNTSLTETLFNITGLMNNDTAAGWDPALKGFYDIEADPAQALTVVQAAPLAVVAAAVLARDEASYISRALPTIEYTLSRSGFRWAKAVAGGSSGDIKTLVLSPFNSQFTTAYYAGLHQLLGEVNPWLKSVALPDNKIRSAKGYSVSIPAWTQELAAYRLTKDTAWLSAAKKDARDYIAKEVYGRKTVPVNKQSFYNTSFYAYWWELPDLYDITGDNYFMHAAEATAFHTLAGIRSFPVVKDTLQTIHPGNAYEGNTTIWWKGAVKYRLGFPRQPGDVQTKTVAQKVVSPVGLGFEQPVTYFDPGKLVRPVFMSSWAPHLLRLFTTDHRTIFETYARNAVIGRFTNYPGYYATGFTDITQQPDFPYKGPDVSSIYYHHIPPHLAFTLDFLVTETIQRSDGNVHFPYGKQDGFVWFNNRIFNDGKGNIYGDTTARLWLKRGLVAIDHPAVNYITAMSDSCFWLLLLNESTVSDTCHITLGQEVPVANNSSAAWYAAAFATPAPLAFSNRSGQVVLAPKGFAALAFPLTAAGKIQRPAVPPVSNGMQVLELGNGIGKCYAFRIRSPFGWDDIYVYLETPEGGRQLTVTANDTTKTVTTYPYECSFYPVNKDTTVHVRVIVQTGGGQTVEGTFVF</sequence>
<evidence type="ECO:0000256" key="1">
    <source>
        <dbReference type="SAM" id="SignalP"/>
    </source>
</evidence>
<proteinExistence type="predicted"/>
<gene>
    <name evidence="2" type="ORF">OL497_09895</name>
</gene>
<accession>A0ABT3IJR7</accession>
<reference evidence="2 3" key="1">
    <citation type="submission" date="2022-10" db="EMBL/GenBank/DDBJ databases">
        <title>Chitinophaga nivalis PC15 sp. nov., isolated from Pyeongchang county, South Korea.</title>
        <authorList>
            <person name="Trinh H.N."/>
        </authorList>
    </citation>
    <scope>NUCLEOTIDE SEQUENCE [LARGE SCALE GENOMIC DNA]</scope>
    <source>
        <strain evidence="2 3">PC14</strain>
    </source>
</reference>
<dbReference type="RefSeq" id="WP_264729724.1">
    <property type="nucleotide sequence ID" value="NZ_JAPDNR010000001.1"/>
</dbReference>
<feature type="chain" id="PRO_5045603296" evidence="1">
    <location>
        <begin position="25"/>
        <end position="1136"/>
    </location>
</feature>
<dbReference type="PROSITE" id="PS51257">
    <property type="entry name" value="PROKAR_LIPOPROTEIN"/>
    <property type="match status" value="1"/>
</dbReference>
<feature type="signal peptide" evidence="1">
    <location>
        <begin position="1"/>
        <end position="24"/>
    </location>
</feature>
<name>A0ABT3IJR7_9BACT</name>
<organism evidence="2 3">
    <name type="scientific">Chitinophaga nivalis</name>
    <dbReference type="NCBI Taxonomy" id="2991709"/>
    <lineage>
        <taxon>Bacteria</taxon>
        <taxon>Pseudomonadati</taxon>
        <taxon>Bacteroidota</taxon>
        <taxon>Chitinophagia</taxon>
        <taxon>Chitinophagales</taxon>
        <taxon>Chitinophagaceae</taxon>
        <taxon>Chitinophaga</taxon>
    </lineage>
</organism>
<keyword evidence="1" id="KW-0732">Signal</keyword>
<dbReference type="Gene3D" id="2.60.120.260">
    <property type="entry name" value="Galactose-binding domain-like"/>
    <property type="match status" value="1"/>
</dbReference>
<dbReference type="Proteomes" id="UP001207742">
    <property type="component" value="Unassembled WGS sequence"/>
</dbReference>
<comment type="caution">
    <text evidence="2">The sequence shown here is derived from an EMBL/GenBank/DDBJ whole genome shotgun (WGS) entry which is preliminary data.</text>
</comment>
<protein>
    <submittedName>
        <fullName evidence="2">Uncharacterized protein</fullName>
    </submittedName>
</protein>
<dbReference type="EMBL" id="JAPDNS010000001">
    <property type="protein sequence ID" value="MCW3484205.1"/>
    <property type="molecule type" value="Genomic_DNA"/>
</dbReference>
<keyword evidence="3" id="KW-1185">Reference proteome</keyword>
<evidence type="ECO:0000313" key="2">
    <source>
        <dbReference type="EMBL" id="MCW3484205.1"/>
    </source>
</evidence>
<evidence type="ECO:0000313" key="3">
    <source>
        <dbReference type="Proteomes" id="UP001207742"/>
    </source>
</evidence>